<gene>
    <name evidence="6" type="ORF">V2H45_16820</name>
</gene>
<comment type="caution">
    <text evidence="6">The sequence shown here is derived from an EMBL/GenBank/DDBJ whole genome shotgun (WGS) entry which is preliminary data.</text>
</comment>
<dbReference type="InterPro" id="IPR011006">
    <property type="entry name" value="CheY-like_superfamily"/>
</dbReference>
<dbReference type="Pfam" id="PF00196">
    <property type="entry name" value="GerE"/>
    <property type="match status" value="1"/>
</dbReference>
<keyword evidence="2" id="KW-0238">DNA-binding</keyword>
<dbReference type="AlphaFoldDB" id="A0AAW9PZT1"/>
<evidence type="ECO:0000256" key="1">
    <source>
        <dbReference type="ARBA" id="ARBA00022553"/>
    </source>
</evidence>
<dbReference type="CDD" id="cd17535">
    <property type="entry name" value="REC_NarL-like"/>
    <property type="match status" value="1"/>
</dbReference>
<accession>A0AAW9PZT1</accession>
<evidence type="ECO:0000259" key="4">
    <source>
        <dbReference type="PROSITE" id="PS50043"/>
    </source>
</evidence>
<dbReference type="PANTHER" id="PTHR43214">
    <property type="entry name" value="TWO-COMPONENT RESPONSE REGULATOR"/>
    <property type="match status" value="1"/>
</dbReference>
<evidence type="ECO:0000313" key="7">
    <source>
        <dbReference type="Proteomes" id="UP001333818"/>
    </source>
</evidence>
<reference evidence="6" key="1">
    <citation type="submission" date="2024-01" db="EMBL/GenBank/DDBJ databases">
        <title>Bank of Algae and Cyanobacteria of the Azores (BACA) strain genomes.</title>
        <authorList>
            <person name="Luz R."/>
            <person name="Cordeiro R."/>
            <person name="Fonseca A."/>
            <person name="Goncalves V."/>
        </authorList>
    </citation>
    <scope>NUCLEOTIDE SEQUENCE</scope>
    <source>
        <strain evidence="6">BACA0141</strain>
    </source>
</reference>
<dbReference type="InterPro" id="IPR001789">
    <property type="entry name" value="Sig_transdc_resp-reg_receiver"/>
</dbReference>
<proteinExistence type="predicted"/>
<dbReference type="RefSeq" id="WP_330484838.1">
    <property type="nucleotide sequence ID" value="NZ_JAZBJZ010000076.1"/>
</dbReference>
<dbReference type="InterPro" id="IPR000792">
    <property type="entry name" value="Tscrpt_reg_LuxR_C"/>
</dbReference>
<dbReference type="InterPro" id="IPR016032">
    <property type="entry name" value="Sig_transdc_resp-reg_C-effctor"/>
</dbReference>
<feature type="domain" description="Response regulatory" evidence="5">
    <location>
        <begin position="7"/>
        <end position="123"/>
    </location>
</feature>
<dbReference type="GO" id="GO:0006355">
    <property type="term" value="P:regulation of DNA-templated transcription"/>
    <property type="evidence" value="ECO:0007669"/>
    <property type="project" value="InterPro"/>
</dbReference>
<feature type="domain" description="HTH luxR-type" evidence="4">
    <location>
        <begin position="148"/>
        <end position="213"/>
    </location>
</feature>
<organism evidence="6 7">
    <name type="scientific">Tumidithrix elongata BACA0141</name>
    <dbReference type="NCBI Taxonomy" id="2716417"/>
    <lineage>
        <taxon>Bacteria</taxon>
        <taxon>Bacillati</taxon>
        <taxon>Cyanobacteriota</taxon>
        <taxon>Cyanophyceae</taxon>
        <taxon>Pseudanabaenales</taxon>
        <taxon>Pseudanabaenaceae</taxon>
        <taxon>Tumidithrix</taxon>
        <taxon>Tumidithrix elongata</taxon>
    </lineage>
</organism>
<evidence type="ECO:0000259" key="5">
    <source>
        <dbReference type="PROSITE" id="PS50110"/>
    </source>
</evidence>
<name>A0AAW9PZT1_9CYAN</name>
<dbReference type="SMART" id="SM00448">
    <property type="entry name" value="REC"/>
    <property type="match status" value="1"/>
</dbReference>
<dbReference type="SUPFAM" id="SSF52172">
    <property type="entry name" value="CheY-like"/>
    <property type="match status" value="1"/>
</dbReference>
<dbReference type="GO" id="GO:0000160">
    <property type="term" value="P:phosphorelay signal transduction system"/>
    <property type="evidence" value="ECO:0007669"/>
    <property type="project" value="InterPro"/>
</dbReference>
<evidence type="ECO:0000256" key="3">
    <source>
        <dbReference type="PROSITE-ProRule" id="PRU00169"/>
    </source>
</evidence>
<keyword evidence="1 3" id="KW-0597">Phosphoprotein</keyword>
<keyword evidence="7" id="KW-1185">Reference proteome</keyword>
<dbReference type="InterPro" id="IPR058245">
    <property type="entry name" value="NreC/VraR/RcsB-like_REC"/>
</dbReference>
<dbReference type="SMART" id="SM00421">
    <property type="entry name" value="HTH_LUXR"/>
    <property type="match status" value="1"/>
</dbReference>
<dbReference type="Proteomes" id="UP001333818">
    <property type="component" value="Unassembled WGS sequence"/>
</dbReference>
<dbReference type="PANTHER" id="PTHR43214:SF43">
    <property type="entry name" value="TWO-COMPONENT RESPONSE REGULATOR"/>
    <property type="match status" value="1"/>
</dbReference>
<evidence type="ECO:0000313" key="6">
    <source>
        <dbReference type="EMBL" id="MEE3718406.1"/>
    </source>
</evidence>
<dbReference type="Gene3D" id="3.40.50.2300">
    <property type="match status" value="1"/>
</dbReference>
<dbReference type="CDD" id="cd06170">
    <property type="entry name" value="LuxR_C_like"/>
    <property type="match status" value="1"/>
</dbReference>
<sequence length="218" mass="23968">MDAAMIRILLVDDQRLIRCALTMLLDVDSSFHVVGEAENGEDAVRQAEAMQPDVVLMDIHMPIMDGIEATRAICDRVPDAKVLVLTVDDDDRDLAKALKAGAAGYLLKNTPPDELAIAIQAVRKGYMHLGPGLGQKVIAKIIMPAAKPELDWSELTPREHEILKLIAQGSSNRAIAELLFITEKTVKNHITSILNRLNLQSRTQAAIYYLENANGTYS</sequence>
<dbReference type="EMBL" id="JAZBJZ010000076">
    <property type="protein sequence ID" value="MEE3718406.1"/>
    <property type="molecule type" value="Genomic_DNA"/>
</dbReference>
<dbReference type="PROSITE" id="PS50110">
    <property type="entry name" value="RESPONSE_REGULATORY"/>
    <property type="match status" value="1"/>
</dbReference>
<dbReference type="SUPFAM" id="SSF46894">
    <property type="entry name" value="C-terminal effector domain of the bipartite response regulators"/>
    <property type="match status" value="1"/>
</dbReference>
<dbReference type="GO" id="GO:0003677">
    <property type="term" value="F:DNA binding"/>
    <property type="evidence" value="ECO:0007669"/>
    <property type="project" value="UniProtKB-KW"/>
</dbReference>
<feature type="modified residue" description="4-aspartylphosphate" evidence="3">
    <location>
        <position position="58"/>
    </location>
</feature>
<protein>
    <submittedName>
        <fullName evidence="6">Response regulator transcription factor</fullName>
    </submittedName>
</protein>
<dbReference type="InterPro" id="IPR039420">
    <property type="entry name" value="WalR-like"/>
</dbReference>
<dbReference type="PROSITE" id="PS00622">
    <property type="entry name" value="HTH_LUXR_1"/>
    <property type="match status" value="1"/>
</dbReference>
<dbReference type="PROSITE" id="PS50043">
    <property type="entry name" value="HTH_LUXR_2"/>
    <property type="match status" value="1"/>
</dbReference>
<dbReference type="Pfam" id="PF00072">
    <property type="entry name" value="Response_reg"/>
    <property type="match status" value="1"/>
</dbReference>
<evidence type="ECO:0000256" key="2">
    <source>
        <dbReference type="ARBA" id="ARBA00023125"/>
    </source>
</evidence>
<dbReference type="PRINTS" id="PR00038">
    <property type="entry name" value="HTHLUXR"/>
</dbReference>